<evidence type="ECO:0000313" key="18">
    <source>
        <dbReference type="Proteomes" id="UP001589613"/>
    </source>
</evidence>
<keyword evidence="18" id="KW-1185">Reference proteome</keyword>
<dbReference type="PANTHER" id="PTHR43030:SF1">
    <property type="entry name" value="PHOSPHOENOLPYRUVATE SYNTHASE"/>
    <property type="match status" value="1"/>
</dbReference>
<evidence type="ECO:0000256" key="5">
    <source>
        <dbReference type="ARBA" id="ARBA00011996"/>
    </source>
</evidence>
<sequence>MSGDLVLDLGSVGAADLPSVGGKAAGLGELLGAGVRVPPGFVVTTDAYRYAVGAAASVPQVLDTPVPEDLAEAVRTAYRGLGGGPVAVRSSATAEDLPGATFAGQQDTFLDVEGADAVLDAVRRCWASLWSERGVDYRERLGVDPRSVAMAVVVQRMVPADTAGVLFTADPVTGRRDRVVVDAARGLGEAVVSGRVTPEHLVVAEDGAVVERRAGGDGQVLTDGQAARLARAGRAVATSLGRPQDVEWAFAGGELVVLQARPMTALPPPPVPLGRFQRIHGPVILELLPRRPLPLELTAWIRPTVGRHVEEMVGGLAGVVVRFADVLPAQDAVVQQFVPAAPRPTVRTPVRVLRSIVRGLRSDPREWVDDPRLADYRAGVAALDALDPEELAWEELVAVPRRAAELVDLVTAVRVAHLPAGFVAIGRLLVVSALTGRRSAVADLLLGAPTRTRAANEELSALAREAATVPGLVDLLGSDGPVQVEDVAALAGAQRWVDRLRRFLQAYGHRETTSLLLVHDPTWGRSPATVLGLVRALLPAEGTPAPPGGAPGAGRRAGAACGGRHGPAGGHPLRAEQDDAGGAPGAAGGGTSPGRRQCAGRPGGRVVPHPGRAHRPGRSLAGCAAGGGGPAARGLPGAGGQPPHRDDHPLPPAGGVRRRPGRGHPGGRRPGDRPGAGRRGAGRVRPSAPRGGARVHVDQPRVDGPCSSGRPPSSWITAGWPRTPRSWRGSTGSRR</sequence>
<comment type="similarity">
    <text evidence="4">Belongs to the PEP-utilizing enzyme family.</text>
</comment>
<feature type="compositionally biased region" description="Gly residues" evidence="15">
    <location>
        <begin position="560"/>
        <end position="569"/>
    </location>
</feature>
<keyword evidence="10" id="KW-0418">Kinase</keyword>
<evidence type="ECO:0000256" key="6">
    <source>
        <dbReference type="ARBA" id="ARBA00021623"/>
    </source>
</evidence>
<dbReference type="InterPro" id="IPR013815">
    <property type="entry name" value="ATP_grasp_subdomain_1"/>
</dbReference>
<evidence type="ECO:0000256" key="12">
    <source>
        <dbReference type="ARBA" id="ARBA00022842"/>
    </source>
</evidence>
<dbReference type="SUPFAM" id="SSF56059">
    <property type="entry name" value="Glutathione synthetase ATP-binding domain-like"/>
    <property type="match status" value="1"/>
</dbReference>
<dbReference type="InterPro" id="IPR002192">
    <property type="entry name" value="PPDK_AMP/ATP-bd"/>
</dbReference>
<keyword evidence="9" id="KW-0547">Nucleotide-binding</keyword>
<dbReference type="EC" id="2.7.9.2" evidence="5"/>
<dbReference type="PANTHER" id="PTHR43030">
    <property type="entry name" value="PHOSPHOENOLPYRUVATE SYNTHASE"/>
    <property type="match status" value="1"/>
</dbReference>
<protein>
    <recommendedName>
        <fullName evidence="6">Phosphoenolpyruvate synthase</fullName>
        <ecNumber evidence="5">2.7.9.2</ecNumber>
    </recommendedName>
    <alternativeName>
        <fullName evidence="13">Pyruvate, water dikinase</fullName>
    </alternativeName>
</protein>
<evidence type="ECO:0000256" key="13">
    <source>
        <dbReference type="ARBA" id="ARBA00033470"/>
    </source>
</evidence>
<evidence type="ECO:0000256" key="4">
    <source>
        <dbReference type="ARBA" id="ARBA00007837"/>
    </source>
</evidence>
<comment type="catalytic activity">
    <reaction evidence="14">
        <text>pyruvate + ATP + H2O = phosphoenolpyruvate + AMP + phosphate + 2 H(+)</text>
        <dbReference type="Rhea" id="RHEA:11364"/>
        <dbReference type="ChEBI" id="CHEBI:15361"/>
        <dbReference type="ChEBI" id="CHEBI:15377"/>
        <dbReference type="ChEBI" id="CHEBI:15378"/>
        <dbReference type="ChEBI" id="CHEBI:30616"/>
        <dbReference type="ChEBI" id="CHEBI:43474"/>
        <dbReference type="ChEBI" id="CHEBI:58702"/>
        <dbReference type="ChEBI" id="CHEBI:456215"/>
        <dbReference type="EC" id="2.7.9.2"/>
    </reaction>
</comment>
<comment type="caution">
    <text evidence="17">The sequence shown here is derived from an EMBL/GenBank/DDBJ whole genome shotgun (WGS) entry which is preliminary data.</text>
</comment>
<dbReference type="InterPro" id="IPR006319">
    <property type="entry name" value="PEP_synth"/>
</dbReference>
<feature type="domain" description="Pyruvate phosphate dikinase AMP/ATP-binding" evidence="16">
    <location>
        <begin position="18"/>
        <end position="213"/>
    </location>
</feature>
<keyword evidence="12" id="KW-0460">Magnesium</keyword>
<evidence type="ECO:0000313" key="17">
    <source>
        <dbReference type="EMBL" id="MFB9731971.1"/>
    </source>
</evidence>
<dbReference type="Pfam" id="PF01326">
    <property type="entry name" value="PPDK_N"/>
    <property type="match status" value="2"/>
</dbReference>
<feature type="region of interest" description="Disordered" evidence="15">
    <location>
        <begin position="542"/>
        <end position="735"/>
    </location>
</feature>
<feature type="compositionally biased region" description="Low complexity" evidence="15">
    <location>
        <begin position="683"/>
        <end position="694"/>
    </location>
</feature>
<keyword evidence="11" id="KW-0067">ATP-binding</keyword>
<evidence type="ECO:0000256" key="3">
    <source>
        <dbReference type="ARBA" id="ARBA00004742"/>
    </source>
</evidence>
<name>A0ABV5V2F6_9MICO</name>
<keyword evidence="8" id="KW-0479">Metal-binding</keyword>
<dbReference type="Gene3D" id="3.30.470.20">
    <property type="entry name" value="ATP-grasp fold, B domain"/>
    <property type="match status" value="2"/>
</dbReference>
<feature type="domain" description="Pyruvate phosphate dikinase AMP/ATP-binding" evidence="16">
    <location>
        <begin position="219"/>
        <end position="265"/>
    </location>
</feature>
<evidence type="ECO:0000256" key="9">
    <source>
        <dbReference type="ARBA" id="ARBA00022741"/>
    </source>
</evidence>
<comment type="cofactor">
    <cofactor evidence="1">
        <name>Mg(2+)</name>
        <dbReference type="ChEBI" id="CHEBI:18420"/>
    </cofactor>
</comment>
<keyword evidence="7" id="KW-0808">Transferase</keyword>
<feature type="compositionally biased region" description="Gly residues" evidence="15">
    <location>
        <begin position="582"/>
        <end position="592"/>
    </location>
</feature>
<evidence type="ECO:0000256" key="10">
    <source>
        <dbReference type="ARBA" id="ARBA00022777"/>
    </source>
</evidence>
<comment type="function">
    <text evidence="2">Catalyzes the phosphorylation of pyruvate to phosphoenolpyruvate.</text>
</comment>
<evidence type="ECO:0000256" key="15">
    <source>
        <dbReference type="SAM" id="MobiDB-lite"/>
    </source>
</evidence>
<accession>A0ABV5V2F6</accession>
<feature type="compositionally biased region" description="Basic residues" evidence="15">
    <location>
        <begin position="656"/>
        <end position="667"/>
    </location>
</feature>
<evidence type="ECO:0000256" key="14">
    <source>
        <dbReference type="ARBA" id="ARBA00047700"/>
    </source>
</evidence>
<gene>
    <name evidence="17" type="ORF">ACFFN0_07935</name>
</gene>
<dbReference type="RefSeq" id="WP_141337124.1">
    <property type="nucleotide sequence ID" value="NZ_JBHMAX010000015.1"/>
</dbReference>
<evidence type="ECO:0000256" key="11">
    <source>
        <dbReference type="ARBA" id="ARBA00022840"/>
    </source>
</evidence>
<dbReference type="Proteomes" id="UP001589613">
    <property type="component" value="Unassembled WGS sequence"/>
</dbReference>
<evidence type="ECO:0000256" key="1">
    <source>
        <dbReference type="ARBA" id="ARBA00001946"/>
    </source>
</evidence>
<evidence type="ECO:0000256" key="7">
    <source>
        <dbReference type="ARBA" id="ARBA00022679"/>
    </source>
</evidence>
<evidence type="ECO:0000256" key="2">
    <source>
        <dbReference type="ARBA" id="ARBA00002988"/>
    </source>
</evidence>
<comment type="pathway">
    <text evidence="3">Carbohydrate biosynthesis; gluconeogenesis.</text>
</comment>
<evidence type="ECO:0000259" key="16">
    <source>
        <dbReference type="Pfam" id="PF01326"/>
    </source>
</evidence>
<dbReference type="EMBL" id="JBHMAX010000015">
    <property type="protein sequence ID" value="MFB9731971.1"/>
    <property type="molecule type" value="Genomic_DNA"/>
</dbReference>
<organism evidence="17 18">
    <name type="scientific">Ornithinimicrobium kibberense</name>
    <dbReference type="NCBI Taxonomy" id="282060"/>
    <lineage>
        <taxon>Bacteria</taxon>
        <taxon>Bacillati</taxon>
        <taxon>Actinomycetota</taxon>
        <taxon>Actinomycetes</taxon>
        <taxon>Micrococcales</taxon>
        <taxon>Ornithinimicrobiaceae</taxon>
        <taxon>Ornithinimicrobium</taxon>
    </lineage>
</organism>
<proteinExistence type="inferred from homology"/>
<evidence type="ECO:0000256" key="8">
    <source>
        <dbReference type="ARBA" id="ARBA00022723"/>
    </source>
</evidence>
<feature type="compositionally biased region" description="Gly residues" evidence="15">
    <location>
        <begin position="624"/>
        <end position="640"/>
    </location>
</feature>
<reference evidence="17 18" key="1">
    <citation type="submission" date="2024-09" db="EMBL/GenBank/DDBJ databases">
        <authorList>
            <person name="Sun Q."/>
            <person name="Mori K."/>
        </authorList>
    </citation>
    <scope>NUCLEOTIDE SEQUENCE [LARGE SCALE GENOMIC DNA]</scope>
    <source>
        <strain evidence="17 18">JCM 12763</strain>
    </source>
</reference>
<dbReference type="Gene3D" id="3.30.1490.20">
    <property type="entry name" value="ATP-grasp fold, A domain"/>
    <property type="match status" value="1"/>
</dbReference>